<dbReference type="AlphaFoldDB" id="A0A9N8E3R7"/>
<organism evidence="2 3">
    <name type="scientific">Seminavis robusta</name>
    <dbReference type="NCBI Taxonomy" id="568900"/>
    <lineage>
        <taxon>Eukaryota</taxon>
        <taxon>Sar</taxon>
        <taxon>Stramenopiles</taxon>
        <taxon>Ochrophyta</taxon>
        <taxon>Bacillariophyta</taxon>
        <taxon>Bacillariophyceae</taxon>
        <taxon>Bacillariophycidae</taxon>
        <taxon>Naviculales</taxon>
        <taxon>Naviculaceae</taxon>
        <taxon>Seminavis</taxon>
    </lineage>
</organism>
<name>A0A9N8E3R7_9STRA</name>
<evidence type="ECO:0000313" key="3">
    <source>
        <dbReference type="Proteomes" id="UP001153069"/>
    </source>
</evidence>
<dbReference type="EMBL" id="CAICTM010000471">
    <property type="protein sequence ID" value="CAB9511174.1"/>
    <property type="molecule type" value="Genomic_DNA"/>
</dbReference>
<proteinExistence type="predicted"/>
<dbReference type="Proteomes" id="UP001153069">
    <property type="component" value="Unassembled WGS sequence"/>
</dbReference>
<reference evidence="2" key="1">
    <citation type="submission" date="2020-06" db="EMBL/GenBank/DDBJ databases">
        <authorList>
            <consortium name="Plant Systems Biology data submission"/>
        </authorList>
    </citation>
    <scope>NUCLEOTIDE SEQUENCE</scope>
    <source>
        <strain evidence="2">D6</strain>
    </source>
</reference>
<gene>
    <name evidence="2" type="ORF">SEMRO_472_G149820.1</name>
</gene>
<accession>A0A9N8E3R7</accession>
<sequence length="91" mass="10057">MLVLLRAESGFLPFASRPGVRRVHYNSLWVPGQHRGAFWKAASEEETSSSTSTDSDDPWAEYRNKNNIEDQVVSAISKDGGIKVTACTNSQ</sequence>
<evidence type="ECO:0000256" key="1">
    <source>
        <dbReference type="SAM" id="MobiDB-lite"/>
    </source>
</evidence>
<evidence type="ECO:0000313" key="2">
    <source>
        <dbReference type="EMBL" id="CAB9511174.1"/>
    </source>
</evidence>
<comment type="caution">
    <text evidence="2">The sequence shown here is derived from an EMBL/GenBank/DDBJ whole genome shotgun (WGS) entry which is preliminary data.</text>
</comment>
<protein>
    <submittedName>
        <fullName evidence="2">Uncharacterized protein</fullName>
    </submittedName>
</protein>
<feature type="region of interest" description="Disordered" evidence="1">
    <location>
        <begin position="40"/>
        <end position="61"/>
    </location>
</feature>
<keyword evidence="3" id="KW-1185">Reference proteome</keyword>